<keyword evidence="1" id="KW-0472">Membrane</keyword>
<keyword evidence="1" id="KW-0812">Transmembrane</keyword>
<sequence>MVFDTFFTHSDVNVKWWGPAKFTLLAATLLLIVMTGMNMYDEQKKYKKITYELWIPTISILIFIFYIATLTSSCLKASKCSILAFFHLLAPFGALIGLGLFMWARTKGLINEIKSQ</sequence>
<evidence type="ECO:0000256" key="1">
    <source>
        <dbReference type="SAM" id="Phobius"/>
    </source>
</evidence>
<organism evidence="2">
    <name type="scientific">marine metagenome</name>
    <dbReference type="NCBI Taxonomy" id="408172"/>
    <lineage>
        <taxon>unclassified sequences</taxon>
        <taxon>metagenomes</taxon>
        <taxon>ecological metagenomes</taxon>
    </lineage>
</organism>
<feature type="transmembrane region" description="Helical" evidence="1">
    <location>
        <begin position="82"/>
        <end position="104"/>
    </location>
</feature>
<dbReference type="AlphaFoldDB" id="A0A382M3H1"/>
<proteinExistence type="predicted"/>
<name>A0A382M3H1_9ZZZZ</name>
<dbReference type="EMBL" id="UINC01090190">
    <property type="protein sequence ID" value="SVC41912.1"/>
    <property type="molecule type" value="Genomic_DNA"/>
</dbReference>
<reference evidence="2" key="1">
    <citation type="submission" date="2018-05" db="EMBL/GenBank/DDBJ databases">
        <authorList>
            <person name="Lanie J.A."/>
            <person name="Ng W.-L."/>
            <person name="Kazmierczak K.M."/>
            <person name="Andrzejewski T.M."/>
            <person name="Davidsen T.M."/>
            <person name="Wayne K.J."/>
            <person name="Tettelin H."/>
            <person name="Glass J.I."/>
            <person name="Rusch D."/>
            <person name="Podicherti R."/>
            <person name="Tsui H.-C.T."/>
            <person name="Winkler M.E."/>
        </authorList>
    </citation>
    <scope>NUCLEOTIDE SEQUENCE</scope>
</reference>
<protein>
    <submittedName>
        <fullName evidence="2">Uncharacterized protein</fullName>
    </submittedName>
</protein>
<gene>
    <name evidence="2" type="ORF">METZ01_LOCUS294766</name>
</gene>
<feature type="transmembrane region" description="Helical" evidence="1">
    <location>
        <begin position="51"/>
        <end position="70"/>
    </location>
</feature>
<evidence type="ECO:0000313" key="2">
    <source>
        <dbReference type="EMBL" id="SVC41912.1"/>
    </source>
</evidence>
<keyword evidence="1" id="KW-1133">Transmembrane helix</keyword>
<accession>A0A382M3H1</accession>
<feature type="transmembrane region" description="Helical" evidence="1">
    <location>
        <begin position="20"/>
        <end position="39"/>
    </location>
</feature>